<protein>
    <submittedName>
        <fullName evidence="2">Uncharacterized protein</fullName>
    </submittedName>
</protein>
<sequence length="105" mass="11416">MHKRIALLLGVVVLLGLFASPVWADCTTTDIYNAVAQWANVPCDLVTANTPLDGLGGRSWPEDAPPLINQIEQMCGCTIPPDVYDTFERVSDIDECVGPDDLKKT</sequence>
<dbReference type="EMBL" id="NJBO01000016">
    <property type="protein sequence ID" value="TKJ40911.1"/>
    <property type="molecule type" value="Genomic_DNA"/>
</dbReference>
<organism evidence="2 3">
    <name type="scientific">candidate division TA06 bacterium B3_TA06</name>
    <dbReference type="NCBI Taxonomy" id="2012487"/>
    <lineage>
        <taxon>Bacteria</taxon>
        <taxon>Bacteria division TA06</taxon>
    </lineage>
</organism>
<name>A0A532V138_UNCT6</name>
<proteinExistence type="predicted"/>
<reference evidence="2 3" key="1">
    <citation type="submission" date="2017-06" db="EMBL/GenBank/DDBJ databases">
        <title>Novel microbial phyla capable of carbon fixation and sulfur reduction in deep-sea sediments.</title>
        <authorList>
            <person name="Huang J."/>
            <person name="Baker B."/>
            <person name="Wang Y."/>
        </authorList>
    </citation>
    <scope>NUCLEOTIDE SEQUENCE [LARGE SCALE GENOMIC DNA]</scope>
    <source>
        <strain evidence="2">B3_TA06</strain>
    </source>
</reference>
<dbReference type="SUPFAM" id="SSF47336">
    <property type="entry name" value="ACP-like"/>
    <property type="match status" value="1"/>
</dbReference>
<comment type="caution">
    <text evidence="2">The sequence shown here is derived from an EMBL/GenBank/DDBJ whole genome shotgun (WGS) entry which is preliminary data.</text>
</comment>
<accession>A0A532V138</accession>
<gene>
    <name evidence="2" type="ORF">CEE36_09210</name>
</gene>
<evidence type="ECO:0000313" key="3">
    <source>
        <dbReference type="Proteomes" id="UP000317778"/>
    </source>
</evidence>
<evidence type="ECO:0000313" key="2">
    <source>
        <dbReference type="EMBL" id="TKJ40911.1"/>
    </source>
</evidence>
<dbReference type="AlphaFoldDB" id="A0A532V138"/>
<evidence type="ECO:0000256" key="1">
    <source>
        <dbReference type="SAM" id="SignalP"/>
    </source>
</evidence>
<dbReference type="InterPro" id="IPR036736">
    <property type="entry name" value="ACP-like_sf"/>
</dbReference>
<feature type="chain" id="PRO_5021697122" evidence="1">
    <location>
        <begin position="25"/>
        <end position="105"/>
    </location>
</feature>
<keyword evidence="1" id="KW-0732">Signal</keyword>
<feature type="signal peptide" evidence="1">
    <location>
        <begin position="1"/>
        <end position="24"/>
    </location>
</feature>
<dbReference type="Proteomes" id="UP000317778">
    <property type="component" value="Unassembled WGS sequence"/>
</dbReference>